<protein>
    <submittedName>
        <fullName evidence="8">Acetylornithine deacetylase/succinyl-diaminopimelate desuccinylase-like protein</fullName>
    </submittedName>
</protein>
<dbReference type="NCBIfam" id="NF005913">
    <property type="entry name" value="PRK07906.1"/>
    <property type="match status" value="1"/>
</dbReference>
<keyword evidence="5" id="KW-0862">Zinc</keyword>
<dbReference type="Gene3D" id="3.30.70.360">
    <property type="match status" value="1"/>
</dbReference>
<evidence type="ECO:0000256" key="2">
    <source>
        <dbReference type="ARBA" id="ARBA00006247"/>
    </source>
</evidence>
<dbReference type="InterPro" id="IPR011650">
    <property type="entry name" value="Peptidase_M20_dimer"/>
</dbReference>
<dbReference type="GO" id="GO:0016787">
    <property type="term" value="F:hydrolase activity"/>
    <property type="evidence" value="ECO:0007669"/>
    <property type="project" value="UniProtKB-KW"/>
</dbReference>
<evidence type="ECO:0000259" key="7">
    <source>
        <dbReference type="Pfam" id="PF07687"/>
    </source>
</evidence>
<evidence type="ECO:0000313" key="9">
    <source>
        <dbReference type="Proteomes" id="UP000540191"/>
    </source>
</evidence>
<reference evidence="8 9" key="1">
    <citation type="submission" date="2020-08" db="EMBL/GenBank/DDBJ databases">
        <title>Sequencing the genomes of 1000 actinobacteria strains.</title>
        <authorList>
            <person name="Klenk H.-P."/>
        </authorList>
    </citation>
    <scope>NUCLEOTIDE SEQUENCE [LARGE SCALE GENOMIC DNA]</scope>
    <source>
        <strain evidence="8 9">DSM 23974</strain>
    </source>
</reference>
<feature type="region of interest" description="Disordered" evidence="6">
    <location>
        <begin position="1"/>
        <end position="27"/>
    </location>
</feature>
<dbReference type="SUPFAM" id="SSF53187">
    <property type="entry name" value="Zn-dependent exopeptidases"/>
    <property type="match status" value="1"/>
</dbReference>
<comment type="caution">
    <text evidence="8">The sequence shown here is derived from an EMBL/GenBank/DDBJ whole genome shotgun (WGS) entry which is preliminary data.</text>
</comment>
<sequence>MDENRVTDQGAPRGVTDTDPASASGGPAADVVRLCRELIRIDTTNRGGNVSVGEPEAADYCARWMRQAGMRPRFFESSPGRVSVIGHLPGWDPDAPGLVLHGHTDVVPAEAEEWSVDPFSAEMKDGMIWGRGAVDMKGMDAMILSTLLHLARTGQRPRRPLTVAFFADEEAGGVYGAQWIVDNHPEVFDGCTEAISEVGGFSTQVGDARAYLVQTAEKGLAWLNLTAVDRPGHGSAQHPDNAVTHLAAAMHRIGTHQWPLEYTKTTRMLLEQVAELTGTVFDEADPTPQLEQLGHAMSWVAGTLRTSTNPTGLTAGYKHNVIPSTATGTVDMRLLPGSEQEALATVAELAGEHVTVEPEHRDVGLETPFSGDLVELMVTALRAEDPEAEVLPFMLGGGTDNKSLSRLGITGYGFSPLRLPPELEFTSLFHGIDERVPVDALEFGCRVLERMLEPRAEA</sequence>
<dbReference type="EMBL" id="JACHNA010000001">
    <property type="protein sequence ID" value="MBB4735244.1"/>
    <property type="molecule type" value="Genomic_DNA"/>
</dbReference>
<proteinExistence type="inferred from homology"/>
<dbReference type="InterPro" id="IPR001261">
    <property type="entry name" value="ArgE/DapE_CS"/>
</dbReference>
<dbReference type="RefSeq" id="WP_184241156.1">
    <property type="nucleotide sequence ID" value="NZ_JACHNA010000001.1"/>
</dbReference>
<evidence type="ECO:0000256" key="4">
    <source>
        <dbReference type="ARBA" id="ARBA00022801"/>
    </source>
</evidence>
<evidence type="ECO:0000313" key="8">
    <source>
        <dbReference type="EMBL" id="MBB4735244.1"/>
    </source>
</evidence>
<dbReference type="InterPro" id="IPR036264">
    <property type="entry name" value="Bact_exopeptidase_dim_dom"/>
</dbReference>
<dbReference type="PROSITE" id="PS00759">
    <property type="entry name" value="ARGE_DAPE_CPG2_2"/>
    <property type="match status" value="1"/>
</dbReference>
<name>A0A7W7M314_9MICC</name>
<evidence type="ECO:0000256" key="1">
    <source>
        <dbReference type="ARBA" id="ARBA00001947"/>
    </source>
</evidence>
<dbReference type="Pfam" id="PF01546">
    <property type="entry name" value="Peptidase_M20"/>
    <property type="match status" value="1"/>
</dbReference>
<dbReference type="PIRSF" id="PIRSF036696">
    <property type="entry name" value="ACY-1"/>
    <property type="match status" value="1"/>
</dbReference>
<dbReference type="Gene3D" id="1.10.150.900">
    <property type="match status" value="1"/>
</dbReference>
<evidence type="ECO:0000256" key="3">
    <source>
        <dbReference type="ARBA" id="ARBA00022723"/>
    </source>
</evidence>
<dbReference type="SUPFAM" id="SSF55031">
    <property type="entry name" value="Bacterial exopeptidase dimerisation domain"/>
    <property type="match status" value="1"/>
</dbReference>
<gene>
    <name evidence="8" type="ORF">HDA30_000752</name>
</gene>
<evidence type="ECO:0000256" key="5">
    <source>
        <dbReference type="ARBA" id="ARBA00022833"/>
    </source>
</evidence>
<organism evidence="8 9">
    <name type="scientific">Micrococcus cohnii</name>
    <dbReference type="NCBI Taxonomy" id="993416"/>
    <lineage>
        <taxon>Bacteria</taxon>
        <taxon>Bacillati</taxon>
        <taxon>Actinomycetota</taxon>
        <taxon>Actinomycetes</taxon>
        <taxon>Micrococcales</taxon>
        <taxon>Micrococcaceae</taxon>
        <taxon>Micrococcus</taxon>
    </lineage>
</organism>
<comment type="similarity">
    <text evidence="2">Belongs to the peptidase M20A family.</text>
</comment>
<dbReference type="InterPro" id="IPR002933">
    <property type="entry name" value="Peptidase_M20"/>
</dbReference>
<dbReference type="FunFam" id="1.10.150.900:FF:000002">
    <property type="entry name" value="M20/M25/M40 family peptidase"/>
    <property type="match status" value="1"/>
</dbReference>
<accession>A0A7W7M314</accession>
<comment type="cofactor">
    <cofactor evidence="1">
        <name>Zn(2+)</name>
        <dbReference type="ChEBI" id="CHEBI:29105"/>
    </cofactor>
</comment>
<dbReference type="PANTHER" id="PTHR43808:SF8">
    <property type="entry name" value="PEPTIDASE M20 DIMERISATION DOMAIN-CONTAINING PROTEIN"/>
    <property type="match status" value="1"/>
</dbReference>
<dbReference type="AlphaFoldDB" id="A0A7W7M314"/>
<keyword evidence="4" id="KW-0378">Hydrolase</keyword>
<dbReference type="GO" id="GO:0046872">
    <property type="term" value="F:metal ion binding"/>
    <property type="evidence" value="ECO:0007669"/>
    <property type="project" value="UniProtKB-KW"/>
</dbReference>
<evidence type="ECO:0000256" key="6">
    <source>
        <dbReference type="SAM" id="MobiDB-lite"/>
    </source>
</evidence>
<feature type="domain" description="Peptidase M20 dimerisation" evidence="7">
    <location>
        <begin position="215"/>
        <end position="345"/>
    </location>
</feature>
<dbReference type="PANTHER" id="PTHR43808">
    <property type="entry name" value="ACETYLORNITHINE DEACETYLASE"/>
    <property type="match status" value="1"/>
</dbReference>
<keyword evidence="3" id="KW-0479">Metal-binding</keyword>
<dbReference type="Gene3D" id="3.40.630.10">
    <property type="entry name" value="Zn peptidases"/>
    <property type="match status" value="1"/>
</dbReference>
<keyword evidence="9" id="KW-1185">Reference proteome</keyword>
<dbReference type="Pfam" id="PF07687">
    <property type="entry name" value="M20_dimer"/>
    <property type="match status" value="1"/>
</dbReference>
<dbReference type="Proteomes" id="UP000540191">
    <property type="component" value="Unassembled WGS sequence"/>
</dbReference>
<dbReference type="InterPro" id="IPR050072">
    <property type="entry name" value="Peptidase_M20A"/>
</dbReference>